<evidence type="ECO:0000259" key="14">
    <source>
        <dbReference type="PROSITE" id="PS50166"/>
    </source>
</evidence>
<dbReference type="InterPro" id="IPR016024">
    <property type="entry name" value="ARM-type_fold"/>
</dbReference>
<evidence type="ECO:0000256" key="3">
    <source>
        <dbReference type="ARBA" id="ARBA00007991"/>
    </source>
</evidence>
<dbReference type="Proteomes" id="UP000838412">
    <property type="component" value="Chromosome 2"/>
</dbReference>
<evidence type="ECO:0000256" key="4">
    <source>
        <dbReference type="ARBA" id="ARBA00022448"/>
    </source>
</evidence>
<comment type="similarity">
    <text evidence="3">Belongs to the importin beta family.</text>
</comment>
<proteinExistence type="inferred from homology"/>
<dbReference type="SMART" id="SM00913">
    <property type="entry name" value="IBN_N"/>
    <property type="match status" value="1"/>
</dbReference>
<dbReference type="InterPro" id="IPR058669">
    <property type="entry name" value="TPR_IPO7/11-like"/>
</dbReference>
<dbReference type="OrthoDB" id="361693at2759"/>
<accession>A0A8J9ZJ79</accession>
<dbReference type="PANTHER" id="PTHR10997">
    <property type="entry name" value="IMPORTIN-7, 8, 11"/>
    <property type="match status" value="1"/>
</dbReference>
<dbReference type="EMBL" id="OV696687">
    <property type="protein sequence ID" value="CAH1254428.1"/>
    <property type="molecule type" value="Genomic_DNA"/>
</dbReference>
<dbReference type="Pfam" id="PF25758">
    <property type="entry name" value="TPR_IPO11"/>
    <property type="match status" value="1"/>
</dbReference>
<dbReference type="GO" id="GO:0005635">
    <property type="term" value="C:nuclear envelope"/>
    <property type="evidence" value="ECO:0007669"/>
    <property type="project" value="TreeGrafter"/>
</dbReference>
<evidence type="ECO:0000256" key="2">
    <source>
        <dbReference type="ARBA" id="ARBA00004496"/>
    </source>
</evidence>
<protein>
    <recommendedName>
        <fullName evidence="12">Importin-11</fullName>
    </recommendedName>
    <alternativeName>
        <fullName evidence="13">Ran-binding protein 11</fullName>
    </alternativeName>
</protein>
<feature type="domain" description="Importin N-terminal" evidence="14">
    <location>
        <begin position="28"/>
        <end position="121"/>
    </location>
</feature>
<keyword evidence="6" id="KW-0597">Phosphoprotein</keyword>
<evidence type="ECO:0000313" key="16">
    <source>
        <dbReference type="Proteomes" id="UP000838412"/>
    </source>
</evidence>
<evidence type="ECO:0000256" key="13">
    <source>
        <dbReference type="ARBA" id="ARBA00077811"/>
    </source>
</evidence>
<keyword evidence="8" id="KW-0653">Protein transport</keyword>
<evidence type="ECO:0000256" key="9">
    <source>
        <dbReference type="ARBA" id="ARBA00022990"/>
    </source>
</evidence>
<keyword evidence="4" id="KW-0813">Transport</keyword>
<dbReference type="GO" id="GO:0005829">
    <property type="term" value="C:cytosol"/>
    <property type="evidence" value="ECO:0007669"/>
    <property type="project" value="TreeGrafter"/>
</dbReference>
<dbReference type="Gene3D" id="1.25.10.10">
    <property type="entry name" value="Leucine-rich Repeat Variant"/>
    <property type="match status" value="1"/>
</dbReference>
<comment type="subcellular location">
    <subcellularLocation>
        <location evidence="2">Cytoplasm</location>
    </subcellularLocation>
    <subcellularLocation>
        <location evidence="1">Nucleus</location>
    </subcellularLocation>
</comment>
<evidence type="ECO:0000256" key="12">
    <source>
        <dbReference type="ARBA" id="ARBA00072254"/>
    </source>
</evidence>
<dbReference type="SUPFAM" id="SSF48371">
    <property type="entry name" value="ARM repeat"/>
    <property type="match status" value="1"/>
</dbReference>
<dbReference type="PANTHER" id="PTHR10997:SF7">
    <property type="entry name" value="IMPORTIN-11"/>
    <property type="match status" value="1"/>
</dbReference>
<evidence type="ECO:0000313" key="15">
    <source>
        <dbReference type="EMBL" id="CAH1254428.1"/>
    </source>
</evidence>
<dbReference type="InterPro" id="IPR001494">
    <property type="entry name" value="Importin-beta_N"/>
</dbReference>
<evidence type="ECO:0000256" key="8">
    <source>
        <dbReference type="ARBA" id="ARBA00022927"/>
    </source>
</evidence>
<dbReference type="AlphaFoldDB" id="A0A8J9ZJ79"/>
<dbReference type="InterPro" id="IPR011989">
    <property type="entry name" value="ARM-like"/>
</dbReference>
<keyword evidence="7" id="KW-0677">Repeat</keyword>
<dbReference type="Pfam" id="PF03810">
    <property type="entry name" value="IBN_N"/>
    <property type="match status" value="1"/>
</dbReference>
<dbReference type="GO" id="GO:0031267">
    <property type="term" value="F:small GTPase binding"/>
    <property type="evidence" value="ECO:0007669"/>
    <property type="project" value="InterPro"/>
</dbReference>
<organism evidence="15 16">
    <name type="scientific">Branchiostoma lanceolatum</name>
    <name type="common">Common lancelet</name>
    <name type="synonym">Amphioxus lanceolatum</name>
    <dbReference type="NCBI Taxonomy" id="7740"/>
    <lineage>
        <taxon>Eukaryota</taxon>
        <taxon>Metazoa</taxon>
        <taxon>Chordata</taxon>
        <taxon>Cephalochordata</taxon>
        <taxon>Leptocardii</taxon>
        <taxon>Amphioxiformes</taxon>
        <taxon>Branchiostomatidae</taxon>
        <taxon>Branchiostoma</taxon>
    </lineage>
</organism>
<comment type="subunit">
    <text evidence="11">Interacts with UBE2E3 and RPL12.</text>
</comment>
<reference evidence="15" key="1">
    <citation type="submission" date="2022-01" db="EMBL/GenBank/DDBJ databases">
        <authorList>
            <person name="Braso-Vives M."/>
        </authorList>
    </citation>
    <scope>NUCLEOTIDE SEQUENCE</scope>
</reference>
<keyword evidence="16" id="KW-1185">Reference proteome</keyword>
<evidence type="ECO:0000256" key="7">
    <source>
        <dbReference type="ARBA" id="ARBA00022737"/>
    </source>
</evidence>
<dbReference type="FunFam" id="1.25.10.10:FF:000116">
    <property type="entry name" value="importin-11 isoform X1"/>
    <property type="match status" value="1"/>
</dbReference>
<name>A0A8J9ZJ79_BRALA</name>
<evidence type="ECO:0000256" key="5">
    <source>
        <dbReference type="ARBA" id="ARBA00022490"/>
    </source>
</evidence>
<evidence type="ECO:0000256" key="11">
    <source>
        <dbReference type="ARBA" id="ARBA00062902"/>
    </source>
</evidence>
<evidence type="ECO:0000256" key="6">
    <source>
        <dbReference type="ARBA" id="ARBA00022553"/>
    </source>
</evidence>
<dbReference type="PROSITE" id="PS50166">
    <property type="entry name" value="IMPORTIN_B_NT"/>
    <property type="match status" value="1"/>
</dbReference>
<evidence type="ECO:0000256" key="10">
    <source>
        <dbReference type="ARBA" id="ARBA00023242"/>
    </source>
</evidence>
<keyword evidence="10" id="KW-0539">Nucleus</keyword>
<sequence>MDFATASSVVLETLTKATSQDQTILKPAEQQLKQWETQPGFYSILVTIFSNHAISLNVRWLAVLYFKNGVDRYWRRTAPNMMIKESPGLVRRRAVTISEIYAIPEEEKNQLRKQLIANFNEPVNQVATQLSVLIAKVARVDCPRAWPELIPTLLEAVKSPEVLLQQRALLTLHHVTKTLATKRLAGDRKIFQELAGNVFSFVYNLWNSHTETFLQLVATSPGNTDQLLLPLERCLLTLKVCRKLAVHGFKAAETMPDVMALLNATYPRIKSLLPLRKDFSTHAQLKEKLEKLIILLTKVLLDMQEYHAVAFVPFIQPTLEFTVSYVFTETGEGLLFERFTVQCLNLVKAIIKCDKYRPAKEISETKEPATIEAYKAKMSFFTCATLTEICTRLILQYFPLTEEDLQAWDADAEDYITDEGGESWKFTQRPCVEVFFMTLFHEFCETLTPCLLQMVQTVQGPVNPDDVRALLQKDAVYNALGLASYELYDVVDFDQWFQNQLLGELQCKHPRYKIIRRRVTWLIGQWIGVKLSVDLRPMMYDALLPLLGTEEDLVVRITAANTLRIAVDDFEFKSEQFLPYLERSFSLLFHLLQQVSECDTKMQVLHVLSFVIERVGPEIRPYVSSLVQYLPMLWEESAEHNMLRCAIITTLIHLVQGVGPLCMNLFPFLLPVIQFSTDVTQPPHVYLMEDGVDLWHMTLQSSTSVTPELLQLFNNMPALLELGSETLRVCFSIVDSYVLLGPGEFLQMYSGMLHALLSDMMTDLRPEGVTHICRVIENMFRVFPVEAPQLFPDILSHCFKAVLDKEELPQLMSMYLVLIARVMLQNNAFFFTFLSSLASKLGQQPGEVLGTLLDIWMERLDCISQPERRKLSALALASLLVSTEKVIVERFCAIVNCCVEILHDCCREDFTDILLMTENDPPPEEEMEMMEEDRRRRQLSIKDPVHSVSLRDFVQAKLHECQQTHGQDGFQTLMDTVDIEIKEQLQRFIK</sequence>
<gene>
    <name evidence="15" type="primary">IPO9</name>
    <name evidence="15" type="ORF">BLAG_LOCUS13837</name>
</gene>
<keyword evidence="5" id="KW-0963">Cytoplasm</keyword>
<evidence type="ECO:0000256" key="1">
    <source>
        <dbReference type="ARBA" id="ARBA00004123"/>
    </source>
</evidence>
<dbReference type="GO" id="GO:0006606">
    <property type="term" value="P:protein import into nucleus"/>
    <property type="evidence" value="ECO:0007669"/>
    <property type="project" value="TreeGrafter"/>
</dbReference>
<keyword evidence="9" id="KW-0007">Acetylation</keyword>